<feature type="compositionally biased region" description="Basic residues" evidence="1">
    <location>
        <begin position="127"/>
        <end position="136"/>
    </location>
</feature>
<feature type="region of interest" description="Disordered" evidence="1">
    <location>
        <begin position="124"/>
        <end position="144"/>
    </location>
</feature>
<keyword evidence="3" id="KW-1185">Reference proteome</keyword>
<protein>
    <submittedName>
        <fullName evidence="2">Uncharacterized protein</fullName>
    </submittedName>
</protein>
<feature type="region of interest" description="Disordered" evidence="1">
    <location>
        <begin position="228"/>
        <end position="250"/>
    </location>
</feature>
<comment type="caution">
    <text evidence="2">The sequence shown here is derived from an EMBL/GenBank/DDBJ whole genome shotgun (WGS) entry which is preliminary data.</text>
</comment>
<dbReference type="EMBL" id="LVLJ01002568">
    <property type="protein sequence ID" value="OAE24594.1"/>
    <property type="molecule type" value="Genomic_DNA"/>
</dbReference>
<reference evidence="2" key="1">
    <citation type="submission" date="2016-03" db="EMBL/GenBank/DDBJ databases">
        <title>Mechanisms controlling the formation of the plant cell surface in tip-growing cells are functionally conserved among land plants.</title>
        <authorList>
            <person name="Honkanen S."/>
            <person name="Jones V.A."/>
            <person name="Morieri G."/>
            <person name="Champion C."/>
            <person name="Hetherington A.J."/>
            <person name="Kelly S."/>
            <person name="Saint-Marcoux D."/>
            <person name="Proust H."/>
            <person name="Prescott H."/>
            <person name="Dolan L."/>
        </authorList>
    </citation>
    <scope>NUCLEOTIDE SEQUENCE [LARGE SCALE GENOMIC DNA]</scope>
    <source>
        <tissue evidence="2">Whole gametophyte</tissue>
    </source>
</reference>
<dbReference type="AlphaFoldDB" id="A0A176VUW2"/>
<proteinExistence type="predicted"/>
<sequence>MKDSRVSFSTALNTARSVGVQQWPYTTRRSTSTAKFVRIINIPHWHTELHHHGVLLLNRLPASLHCKTMPLQHLSKLHLLYPCGIMPPRQLQPRISGKLSPLVRTLITNVVIMRNLLKSTQAPYSNAHHKRRHHGKSPQINPGPICTPDAEGFSLVLIRRRQTTFFDVRPVEAPQTPLNHPIVADASHASITGACGYVQSQLVPSGYQSSGTLTAFLPKAITANTLQVGHHSRSNGSSVPTHYGRNDHPNNGEYSNDCEAITACGSRFNPRCCHKGTIVVPRCVNRSCHA</sequence>
<dbReference type="Proteomes" id="UP000077202">
    <property type="component" value="Unassembled WGS sequence"/>
</dbReference>
<accession>A0A176VUW2</accession>
<evidence type="ECO:0000256" key="1">
    <source>
        <dbReference type="SAM" id="MobiDB-lite"/>
    </source>
</evidence>
<gene>
    <name evidence="2" type="ORF">AXG93_1603s1050</name>
</gene>
<organism evidence="2 3">
    <name type="scientific">Marchantia polymorpha subsp. ruderalis</name>
    <dbReference type="NCBI Taxonomy" id="1480154"/>
    <lineage>
        <taxon>Eukaryota</taxon>
        <taxon>Viridiplantae</taxon>
        <taxon>Streptophyta</taxon>
        <taxon>Embryophyta</taxon>
        <taxon>Marchantiophyta</taxon>
        <taxon>Marchantiopsida</taxon>
        <taxon>Marchantiidae</taxon>
        <taxon>Marchantiales</taxon>
        <taxon>Marchantiaceae</taxon>
        <taxon>Marchantia</taxon>
    </lineage>
</organism>
<name>A0A176VUW2_MARPO</name>
<evidence type="ECO:0000313" key="3">
    <source>
        <dbReference type="Proteomes" id="UP000077202"/>
    </source>
</evidence>
<evidence type="ECO:0000313" key="2">
    <source>
        <dbReference type="EMBL" id="OAE24594.1"/>
    </source>
</evidence>